<name>A0A5B7IME4_PORTR</name>
<organism evidence="1 2">
    <name type="scientific">Portunus trituberculatus</name>
    <name type="common">Swimming crab</name>
    <name type="synonym">Neptunus trituberculatus</name>
    <dbReference type="NCBI Taxonomy" id="210409"/>
    <lineage>
        <taxon>Eukaryota</taxon>
        <taxon>Metazoa</taxon>
        <taxon>Ecdysozoa</taxon>
        <taxon>Arthropoda</taxon>
        <taxon>Crustacea</taxon>
        <taxon>Multicrustacea</taxon>
        <taxon>Malacostraca</taxon>
        <taxon>Eumalacostraca</taxon>
        <taxon>Eucarida</taxon>
        <taxon>Decapoda</taxon>
        <taxon>Pleocyemata</taxon>
        <taxon>Brachyura</taxon>
        <taxon>Eubrachyura</taxon>
        <taxon>Portunoidea</taxon>
        <taxon>Portunidae</taxon>
        <taxon>Portuninae</taxon>
        <taxon>Portunus</taxon>
    </lineage>
</organism>
<dbReference type="EMBL" id="VSRR010067109">
    <property type="protein sequence ID" value="MPC85032.1"/>
    <property type="molecule type" value="Genomic_DNA"/>
</dbReference>
<sequence length="129" mass="14939">MAVNPSLTVEKDLVPEVYPVCAVTRVMAKRKAAEGDAEDIQEGVGLDALFMENEESSDEGHRDSKKAENWVEPRIGFVVRREELVEEQKKRMKQKGRMTLIMNFWVSYLMENDILMRNWRLLDTPASEH</sequence>
<comment type="caution">
    <text evidence="1">The sequence shown here is derived from an EMBL/GenBank/DDBJ whole genome shotgun (WGS) entry which is preliminary data.</text>
</comment>
<keyword evidence="2" id="KW-1185">Reference proteome</keyword>
<dbReference type="Proteomes" id="UP000324222">
    <property type="component" value="Unassembled WGS sequence"/>
</dbReference>
<dbReference type="AlphaFoldDB" id="A0A5B7IME4"/>
<evidence type="ECO:0000313" key="2">
    <source>
        <dbReference type="Proteomes" id="UP000324222"/>
    </source>
</evidence>
<evidence type="ECO:0000313" key="1">
    <source>
        <dbReference type="EMBL" id="MPC85032.1"/>
    </source>
</evidence>
<reference evidence="1 2" key="1">
    <citation type="submission" date="2019-05" db="EMBL/GenBank/DDBJ databases">
        <title>Another draft genome of Portunus trituberculatus and its Hox gene families provides insights of decapod evolution.</title>
        <authorList>
            <person name="Jeong J.-H."/>
            <person name="Song I."/>
            <person name="Kim S."/>
            <person name="Choi T."/>
            <person name="Kim D."/>
            <person name="Ryu S."/>
            <person name="Kim W."/>
        </authorList>
    </citation>
    <scope>NUCLEOTIDE SEQUENCE [LARGE SCALE GENOMIC DNA]</scope>
    <source>
        <tissue evidence="1">Muscle</tissue>
    </source>
</reference>
<gene>
    <name evidence="1" type="ORF">E2C01_079790</name>
</gene>
<proteinExistence type="predicted"/>
<protein>
    <submittedName>
        <fullName evidence="1">Uncharacterized protein</fullName>
    </submittedName>
</protein>
<accession>A0A5B7IME4</accession>